<name>A0A8J6P0T9_9BACT</name>
<dbReference type="GO" id="GO:0016887">
    <property type="term" value="F:ATP hydrolysis activity"/>
    <property type="evidence" value="ECO:0007669"/>
    <property type="project" value="InterPro"/>
</dbReference>
<proteinExistence type="predicted"/>
<dbReference type="InterPro" id="IPR050166">
    <property type="entry name" value="ABC_transporter_ATP-bind"/>
</dbReference>
<dbReference type="GO" id="GO:0005524">
    <property type="term" value="F:ATP binding"/>
    <property type="evidence" value="ECO:0007669"/>
    <property type="project" value="UniProtKB-KW"/>
</dbReference>
<sequence length="266" mass="28606">MPKVSSRSTSLGNLATPAIQPSAPGVFLEDVSFAYSDEVIFHSLNFTVKSGQWTCLIGPSGCGKSTLLRLISGSLRKGLSGEIRFSNGNRYDGLCAWMAQKDLLLPWLTVLDNVCLGARLRGEISAAKHKKATALLEDAGLGAYADALPSELSGGMRQRVALLRTLMEERSVILMDEPFSALDALTRIKLQDLAAGMVKGTTVLMVTHDPLEALRLGHNIYVMTGRPAQMSKAIIPPGPPPRKPSDPAIVSLQGELIDRLEGLDRT</sequence>
<dbReference type="Gene3D" id="3.40.50.300">
    <property type="entry name" value="P-loop containing nucleotide triphosphate hydrolases"/>
    <property type="match status" value="1"/>
</dbReference>
<dbReference type="InterPro" id="IPR003593">
    <property type="entry name" value="AAA+_ATPase"/>
</dbReference>
<dbReference type="AlphaFoldDB" id="A0A8J6P0T9"/>
<keyword evidence="1" id="KW-0813">Transport</keyword>
<dbReference type="PANTHER" id="PTHR42788">
    <property type="entry name" value="TAURINE IMPORT ATP-BINDING PROTEIN-RELATED"/>
    <property type="match status" value="1"/>
</dbReference>
<dbReference type="PROSITE" id="PS00211">
    <property type="entry name" value="ABC_TRANSPORTER_1"/>
    <property type="match status" value="1"/>
</dbReference>
<dbReference type="PROSITE" id="PS50893">
    <property type="entry name" value="ABC_TRANSPORTER_2"/>
    <property type="match status" value="1"/>
</dbReference>
<protein>
    <submittedName>
        <fullName evidence="5">ABC transporter ATP-binding protein</fullName>
    </submittedName>
</protein>
<evidence type="ECO:0000313" key="6">
    <source>
        <dbReference type="Proteomes" id="UP000605201"/>
    </source>
</evidence>
<dbReference type="EMBL" id="JACNIG010000086">
    <property type="protein sequence ID" value="MBC8430817.1"/>
    <property type="molecule type" value="Genomic_DNA"/>
</dbReference>
<keyword evidence="2" id="KW-0547">Nucleotide-binding</keyword>
<dbReference type="InterPro" id="IPR017871">
    <property type="entry name" value="ABC_transporter-like_CS"/>
</dbReference>
<evidence type="ECO:0000256" key="2">
    <source>
        <dbReference type="ARBA" id="ARBA00022741"/>
    </source>
</evidence>
<gene>
    <name evidence="5" type="ORF">H8D96_02750</name>
</gene>
<evidence type="ECO:0000256" key="1">
    <source>
        <dbReference type="ARBA" id="ARBA00022448"/>
    </source>
</evidence>
<evidence type="ECO:0000259" key="4">
    <source>
        <dbReference type="PROSITE" id="PS50893"/>
    </source>
</evidence>
<dbReference type="InterPro" id="IPR003439">
    <property type="entry name" value="ABC_transporter-like_ATP-bd"/>
</dbReference>
<keyword evidence="3 5" id="KW-0067">ATP-binding</keyword>
<dbReference type="Proteomes" id="UP000605201">
    <property type="component" value="Unassembled WGS sequence"/>
</dbReference>
<comment type="caution">
    <text evidence="5">The sequence shown here is derived from an EMBL/GenBank/DDBJ whole genome shotgun (WGS) entry which is preliminary data.</text>
</comment>
<feature type="domain" description="ABC transporter" evidence="4">
    <location>
        <begin position="26"/>
        <end position="250"/>
    </location>
</feature>
<dbReference type="PANTHER" id="PTHR42788:SF13">
    <property type="entry name" value="ALIPHATIC SULFONATES IMPORT ATP-BINDING PROTEIN SSUB"/>
    <property type="match status" value="1"/>
</dbReference>
<accession>A0A8J6P0T9</accession>
<dbReference type="InterPro" id="IPR027417">
    <property type="entry name" value="P-loop_NTPase"/>
</dbReference>
<reference evidence="5 6" key="1">
    <citation type="submission" date="2020-08" db="EMBL/GenBank/DDBJ databases">
        <title>Bridging the membrane lipid divide: bacteria of the FCB group superphylum have the potential to synthesize archaeal ether lipids.</title>
        <authorList>
            <person name="Villanueva L."/>
            <person name="Von Meijenfeldt F.A.B."/>
            <person name="Westbye A.B."/>
            <person name="Yadav S."/>
            <person name="Hopmans E.C."/>
            <person name="Dutilh B.E."/>
            <person name="Sinninghe Damste J.S."/>
        </authorList>
    </citation>
    <scope>NUCLEOTIDE SEQUENCE [LARGE SCALE GENOMIC DNA]</scope>
    <source>
        <strain evidence="5">NIOZ-UU17</strain>
    </source>
</reference>
<evidence type="ECO:0000313" key="5">
    <source>
        <dbReference type="EMBL" id="MBC8430817.1"/>
    </source>
</evidence>
<evidence type="ECO:0000256" key="3">
    <source>
        <dbReference type="ARBA" id="ARBA00022840"/>
    </source>
</evidence>
<organism evidence="5 6">
    <name type="scientific">Candidatus Desulfatibia vada</name>
    <dbReference type="NCBI Taxonomy" id="2841696"/>
    <lineage>
        <taxon>Bacteria</taxon>
        <taxon>Pseudomonadati</taxon>
        <taxon>Thermodesulfobacteriota</taxon>
        <taxon>Desulfobacteria</taxon>
        <taxon>Desulfobacterales</taxon>
        <taxon>Desulfobacterales incertae sedis</taxon>
        <taxon>Candidatus Desulfatibia</taxon>
    </lineage>
</organism>
<dbReference type="SMART" id="SM00382">
    <property type="entry name" value="AAA"/>
    <property type="match status" value="1"/>
</dbReference>
<dbReference type="SUPFAM" id="SSF52540">
    <property type="entry name" value="P-loop containing nucleoside triphosphate hydrolases"/>
    <property type="match status" value="1"/>
</dbReference>
<dbReference type="Pfam" id="PF00005">
    <property type="entry name" value="ABC_tran"/>
    <property type="match status" value="1"/>
</dbReference>